<proteinExistence type="predicted"/>
<feature type="compositionally biased region" description="Low complexity" evidence="1">
    <location>
        <begin position="265"/>
        <end position="278"/>
    </location>
</feature>
<evidence type="ECO:0000313" key="3">
    <source>
        <dbReference type="Proteomes" id="UP000192247"/>
    </source>
</evidence>
<gene>
    <name evidence="2" type="ORF">BIW11_14130</name>
</gene>
<dbReference type="Proteomes" id="UP000192247">
    <property type="component" value="Unassembled WGS sequence"/>
</dbReference>
<dbReference type="InParanoid" id="A0A1V9WYX4"/>
<sequence length="290" mass="32376">MWDPPRARQVCSHDSDLQRAKQGVALVRARDIGDLLGRRVCLRLCGTPDDVTNKLVLIRSCRFVEEHNMRSARSDDSYELGLNVLSDLSVLKKSTPRSPKLSSGNHSVPTSVAPSTFTSVKDQGAYGTRYGFVSAELIESALMLKRQADASQSRTSSTAHLTSTRTVLTSLARVETRLRPRERTGVLGPQELLETQLGREWLHEIRQRILLLLERIDDWIAETNIFFMDAHASVYHLIDATESGRTDLIGQSPTVRQRETLFPKQSSSSSISRGQSGRLTSRTPNRPDHG</sequence>
<organism evidence="2 3">
    <name type="scientific">Tropilaelaps mercedesae</name>
    <dbReference type="NCBI Taxonomy" id="418985"/>
    <lineage>
        <taxon>Eukaryota</taxon>
        <taxon>Metazoa</taxon>
        <taxon>Ecdysozoa</taxon>
        <taxon>Arthropoda</taxon>
        <taxon>Chelicerata</taxon>
        <taxon>Arachnida</taxon>
        <taxon>Acari</taxon>
        <taxon>Parasitiformes</taxon>
        <taxon>Mesostigmata</taxon>
        <taxon>Gamasina</taxon>
        <taxon>Dermanyssoidea</taxon>
        <taxon>Laelapidae</taxon>
        <taxon>Tropilaelaps</taxon>
    </lineage>
</organism>
<protein>
    <submittedName>
        <fullName evidence="2">Uncharacterized protein</fullName>
    </submittedName>
</protein>
<keyword evidence="3" id="KW-1185">Reference proteome</keyword>
<feature type="region of interest" description="Disordered" evidence="1">
    <location>
        <begin position="247"/>
        <end position="290"/>
    </location>
</feature>
<dbReference type="SUPFAM" id="SSF54001">
    <property type="entry name" value="Cysteine proteinases"/>
    <property type="match status" value="1"/>
</dbReference>
<dbReference type="InterPro" id="IPR038765">
    <property type="entry name" value="Papain-like_cys_pep_sf"/>
</dbReference>
<reference evidence="2 3" key="1">
    <citation type="journal article" date="2017" name="Gigascience">
        <title>Draft genome of the honey bee ectoparasitic mite, Tropilaelaps mercedesae, is shaped by the parasitic life history.</title>
        <authorList>
            <person name="Dong X."/>
            <person name="Armstrong S.D."/>
            <person name="Xia D."/>
            <person name="Makepeace B.L."/>
            <person name="Darby A.C."/>
            <person name="Kadowaki T."/>
        </authorList>
    </citation>
    <scope>NUCLEOTIDE SEQUENCE [LARGE SCALE GENOMIC DNA]</scope>
    <source>
        <strain evidence="2">Wuxi-XJTLU</strain>
    </source>
</reference>
<dbReference type="AlphaFoldDB" id="A0A1V9WYX4"/>
<accession>A0A1V9WYX4</accession>
<evidence type="ECO:0000313" key="2">
    <source>
        <dbReference type="EMBL" id="OQR66475.1"/>
    </source>
</evidence>
<dbReference type="Gene3D" id="3.90.70.10">
    <property type="entry name" value="Cysteine proteinases"/>
    <property type="match status" value="1"/>
</dbReference>
<evidence type="ECO:0000256" key="1">
    <source>
        <dbReference type="SAM" id="MobiDB-lite"/>
    </source>
</evidence>
<name>A0A1V9WYX4_9ACAR</name>
<dbReference type="EMBL" id="MNPL01032318">
    <property type="protein sequence ID" value="OQR66475.1"/>
    <property type="molecule type" value="Genomic_DNA"/>
</dbReference>
<comment type="caution">
    <text evidence="2">The sequence shown here is derived from an EMBL/GenBank/DDBJ whole genome shotgun (WGS) entry which is preliminary data.</text>
</comment>